<dbReference type="AlphaFoldDB" id="A0A4Y9IHY7"/>
<dbReference type="EMBL" id="SPPK01000051">
    <property type="protein sequence ID" value="TFU85742.1"/>
    <property type="molecule type" value="Genomic_DNA"/>
</dbReference>
<dbReference type="SMART" id="SM01359">
    <property type="entry name" value="A2M_N_2"/>
    <property type="match status" value="1"/>
</dbReference>
<dbReference type="Pfam" id="PF07703">
    <property type="entry name" value="A2M_BRD"/>
    <property type="match status" value="1"/>
</dbReference>
<dbReference type="InterPro" id="IPR011625">
    <property type="entry name" value="A2M_N_BRD"/>
</dbReference>
<organism evidence="2 3">
    <name type="scientific">Dysgonomonas mossii</name>
    <dbReference type="NCBI Taxonomy" id="163665"/>
    <lineage>
        <taxon>Bacteria</taxon>
        <taxon>Pseudomonadati</taxon>
        <taxon>Bacteroidota</taxon>
        <taxon>Bacteroidia</taxon>
        <taxon>Bacteroidales</taxon>
        <taxon>Dysgonomonadaceae</taxon>
        <taxon>Dysgonomonas</taxon>
    </lineage>
</organism>
<dbReference type="InterPro" id="IPR051802">
    <property type="entry name" value="YfhM-like"/>
</dbReference>
<name>A0A4Y9IHY7_9BACT</name>
<feature type="domain" description="Alpha-2-macroglobulin bait region" evidence="1">
    <location>
        <begin position="52"/>
        <end position="158"/>
    </location>
</feature>
<evidence type="ECO:0000313" key="2">
    <source>
        <dbReference type="EMBL" id="TFU85742.1"/>
    </source>
</evidence>
<reference evidence="2 3" key="1">
    <citation type="submission" date="2019-03" db="EMBL/GenBank/DDBJ databases">
        <title>Diversity of the mouse oral microbiome.</title>
        <authorList>
            <person name="Joseph S."/>
            <person name="Aduse-Opoku J."/>
            <person name="Curtis M."/>
            <person name="Wade W."/>
            <person name="Hashim A."/>
        </authorList>
    </citation>
    <scope>NUCLEOTIDE SEQUENCE [LARGE SCALE GENOMIC DNA]</scope>
    <source>
        <strain evidence="2 3">P11</strain>
    </source>
</reference>
<dbReference type="Proteomes" id="UP000298285">
    <property type="component" value="Unassembled WGS sequence"/>
</dbReference>
<dbReference type="GO" id="GO:0004866">
    <property type="term" value="F:endopeptidase inhibitor activity"/>
    <property type="evidence" value="ECO:0007669"/>
    <property type="project" value="TreeGrafter"/>
</dbReference>
<evidence type="ECO:0000313" key="3">
    <source>
        <dbReference type="Proteomes" id="UP000298285"/>
    </source>
</evidence>
<sequence length="158" mass="18193">LLLCETKLEEAGEVELVATARDKDGNQSEAAASVWVTRQGELWFGGEDHDRIDVLPEKKSYQPGETARLQVRMPFRQATALVSVEREGVIDMRVVQLNGQDPTVQLKIEEGWGPNVYVSVLALRGRLREVPWYSFFTWGFKAPREWWTAFWYEGKEYV</sequence>
<feature type="non-terminal residue" evidence="2">
    <location>
        <position position="1"/>
    </location>
</feature>
<gene>
    <name evidence="2" type="ORF">E4T88_17385</name>
</gene>
<dbReference type="PANTHER" id="PTHR40094:SF1">
    <property type="entry name" value="UBIQUITIN DOMAIN-CONTAINING PROTEIN"/>
    <property type="match status" value="1"/>
</dbReference>
<protein>
    <recommendedName>
        <fullName evidence="1">Alpha-2-macroglobulin bait region domain-containing protein</fullName>
    </recommendedName>
</protein>
<comment type="caution">
    <text evidence="2">The sequence shown here is derived from an EMBL/GenBank/DDBJ whole genome shotgun (WGS) entry which is preliminary data.</text>
</comment>
<feature type="non-terminal residue" evidence="2">
    <location>
        <position position="158"/>
    </location>
</feature>
<accession>A0A4Y9IHY7</accession>
<dbReference type="OrthoDB" id="9767116at2"/>
<evidence type="ECO:0000259" key="1">
    <source>
        <dbReference type="SMART" id="SM01359"/>
    </source>
</evidence>
<proteinExistence type="predicted"/>
<dbReference type="PANTHER" id="PTHR40094">
    <property type="entry name" value="ALPHA-2-MACROGLOBULIN HOMOLOG"/>
    <property type="match status" value="1"/>
</dbReference>